<protein>
    <recommendedName>
        <fullName evidence="1">CN hydrolase domain-containing protein</fullName>
    </recommendedName>
</protein>
<organism evidence="2 3">
    <name type="scientific">Amedibacillus dolichus</name>
    <dbReference type="NCBI Taxonomy" id="31971"/>
    <lineage>
        <taxon>Bacteria</taxon>
        <taxon>Bacillati</taxon>
        <taxon>Bacillota</taxon>
        <taxon>Erysipelotrichia</taxon>
        <taxon>Erysipelotrichales</taxon>
        <taxon>Erysipelotrichaceae</taxon>
        <taxon>Amedibacillus</taxon>
    </lineage>
</organism>
<feature type="domain" description="CN hydrolase" evidence="1">
    <location>
        <begin position="1"/>
        <end position="225"/>
    </location>
</feature>
<evidence type="ECO:0000259" key="1">
    <source>
        <dbReference type="PROSITE" id="PS50263"/>
    </source>
</evidence>
<keyword evidence="3" id="KW-1185">Reference proteome</keyword>
<dbReference type="InterPro" id="IPR003010">
    <property type="entry name" value="C-N_Hydrolase"/>
</dbReference>
<proteinExistence type="predicted"/>
<dbReference type="InterPro" id="IPR036526">
    <property type="entry name" value="C-N_Hydrolase_sf"/>
</dbReference>
<dbReference type="EMBL" id="JAUDCG010000024">
    <property type="protein sequence ID" value="MDM8157307.1"/>
    <property type="molecule type" value="Genomic_DNA"/>
</dbReference>
<dbReference type="RefSeq" id="WP_289607765.1">
    <property type="nucleotide sequence ID" value="NZ_JAUDCG010000024.1"/>
</dbReference>
<gene>
    <name evidence="2" type="ORF">QUV96_06625</name>
</gene>
<accession>A0ABT7UCD4</accession>
<name>A0ABT7UCD4_9FIRM</name>
<dbReference type="Proteomes" id="UP001529340">
    <property type="component" value="Unassembled WGS sequence"/>
</dbReference>
<dbReference type="PROSITE" id="PS50263">
    <property type="entry name" value="CN_HYDROLASE"/>
    <property type="match status" value="1"/>
</dbReference>
<evidence type="ECO:0000313" key="3">
    <source>
        <dbReference type="Proteomes" id="UP001529340"/>
    </source>
</evidence>
<reference evidence="2" key="1">
    <citation type="submission" date="2023-06" db="EMBL/GenBank/DDBJ databases">
        <title>Identification and characterization of horizontal gene transfer across gut microbiota members of farm animals based on homology search.</title>
        <authorList>
            <person name="Schwarzerova J."/>
            <person name="Nykrynova M."/>
            <person name="Jureckova K."/>
            <person name="Cejkova D."/>
            <person name="Rychlik I."/>
        </authorList>
    </citation>
    <scope>NUCLEOTIDE SEQUENCE</scope>
    <source>
        <strain evidence="2">ET39</strain>
    </source>
</reference>
<evidence type="ECO:0000313" key="2">
    <source>
        <dbReference type="EMBL" id="MDM8157307.1"/>
    </source>
</evidence>
<dbReference type="Gene3D" id="3.60.110.10">
    <property type="entry name" value="Carbon-nitrogen hydrolase"/>
    <property type="match status" value="1"/>
</dbReference>
<dbReference type="SUPFAM" id="SSF56317">
    <property type="entry name" value="Carbon-nitrogen hydrolase"/>
    <property type="match status" value="1"/>
</dbReference>
<reference evidence="2" key="2">
    <citation type="submission" date="2023-06" db="EMBL/GenBank/DDBJ databases">
        <authorList>
            <person name="Zeman M."/>
            <person name="Kubasova T."/>
            <person name="Jahodarova E."/>
            <person name="Nykrynova M."/>
            <person name="Rychlik I."/>
        </authorList>
    </citation>
    <scope>NUCLEOTIDE SEQUENCE</scope>
    <source>
        <strain evidence="2">ET39</strain>
    </source>
</reference>
<sequence>MKTAVVSMAVGQGHCEENFTQMCRFIEQAKAAQADLIVFPQNVISGYALGDLWLDQSFCERCDRYNARIAALADTIAIVWGNVRYRGGRLFNTAFFAFDGQLELRVKGYSGELCNDARYFSCMEGSELIEYKGELIALNFHDELQLATLNITLDTSMHSLLPRGASQIYVNAGGIWLDERGVHLLDGRCFVSEHSRILHFSEHAPGCYLADAAADETIVFADAHTRMEALLRQVEACFGRCSLPAQEQAAQRLAKRYGRPWLLEEGGVRFQTQTEDGQGALPSLFCSFTPEELVAAGVLESVDDCSIAQLFIACYAQTHSLRGVCHHALRDGLGSQRITELLKDPPAFVDALLACMETYYAQRFDYRMPESERYRLKEELLDYLQERNG</sequence>
<comment type="caution">
    <text evidence="2">The sequence shown here is derived from an EMBL/GenBank/DDBJ whole genome shotgun (WGS) entry which is preliminary data.</text>
</comment>